<dbReference type="Gene3D" id="3.30.900.10">
    <property type="entry name" value="HORMA domain"/>
    <property type="match status" value="1"/>
</dbReference>
<organism evidence="3 4">
    <name type="scientific">Pristionchus entomophagus</name>
    <dbReference type="NCBI Taxonomy" id="358040"/>
    <lineage>
        <taxon>Eukaryota</taxon>
        <taxon>Metazoa</taxon>
        <taxon>Ecdysozoa</taxon>
        <taxon>Nematoda</taxon>
        <taxon>Chromadorea</taxon>
        <taxon>Rhabditida</taxon>
        <taxon>Rhabditina</taxon>
        <taxon>Diplogasteromorpha</taxon>
        <taxon>Diplogasteroidea</taxon>
        <taxon>Neodiplogasteridae</taxon>
        <taxon>Pristionchus</taxon>
    </lineage>
</organism>
<dbReference type="Pfam" id="PF02301">
    <property type="entry name" value="HORMA"/>
    <property type="match status" value="1"/>
</dbReference>
<feature type="non-terminal residue" evidence="3">
    <location>
        <position position="355"/>
    </location>
</feature>
<protein>
    <recommendedName>
        <fullName evidence="2">HORMA domain-containing protein</fullName>
    </recommendedName>
</protein>
<dbReference type="Proteomes" id="UP001432027">
    <property type="component" value="Unassembled WGS sequence"/>
</dbReference>
<feature type="compositionally biased region" description="Basic and acidic residues" evidence="1">
    <location>
        <begin position="318"/>
        <end position="329"/>
    </location>
</feature>
<name>A0AAV5T3R2_9BILA</name>
<feature type="domain" description="HORMA" evidence="2">
    <location>
        <begin position="21"/>
        <end position="224"/>
    </location>
</feature>
<feature type="compositionally biased region" description="Polar residues" evidence="1">
    <location>
        <begin position="336"/>
        <end position="348"/>
    </location>
</feature>
<evidence type="ECO:0000259" key="2">
    <source>
        <dbReference type="PROSITE" id="PS50815"/>
    </source>
</evidence>
<keyword evidence="4" id="KW-1185">Reference proteome</keyword>
<feature type="compositionally biased region" description="Polar residues" evidence="1">
    <location>
        <begin position="303"/>
        <end position="315"/>
    </location>
</feature>
<dbReference type="EMBL" id="BTSX01000003">
    <property type="protein sequence ID" value="GMS88199.1"/>
    <property type="molecule type" value="Genomic_DNA"/>
</dbReference>
<gene>
    <name evidence="3" type="ORF">PENTCL1PPCAC_10374</name>
</gene>
<feature type="non-terminal residue" evidence="3">
    <location>
        <position position="1"/>
    </location>
</feature>
<feature type="region of interest" description="Disordered" evidence="1">
    <location>
        <begin position="240"/>
        <end position="355"/>
    </location>
</feature>
<feature type="compositionally biased region" description="Basic and acidic residues" evidence="1">
    <location>
        <begin position="277"/>
        <end position="296"/>
    </location>
</feature>
<evidence type="ECO:0000256" key="1">
    <source>
        <dbReference type="SAM" id="MobiDB-lite"/>
    </source>
</evidence>
<proteinExistence type="predicted"/>
<reference evidence="3" key="1">
    <citation type="submission" date="2023-10" db="EMBL/GenBank/DDBJ databases">
        <title>Genome assembly of Pristionchus species.</title>
        <authorList>
            <person name="Yoshida K."/>
            <person name="Sommer R.J."/>
        </authorList>
    </citation>
    <scope>NUCLEOTIDE SEQUENCE</scope>
    <source>
        <strain evidence="3">RS0144</strain>
    </source>
</reference>
<evidence type="ECO:0000313" key="3">
    <source>
        <dbReference type="EMBL" id="GMS88199.1"/>
    </source>
</evidence>
<dbReference type="PROSITE" id="PS50815">
    <property type="entry name" value="HORMA"/>
    <property type="match status" value="1"/>
</dbReference>
<dbReference type="SUPFAM" id="SSF56019">
    <property type="entry name" value="The spindle assembly checkpoint protein mad2"/>
    <property type="match status" value="1"/>
</dbReference>
<dbReference type="AlphaFoldDB" id="A0AAV5T3R2"/>
<accession>A0AAV5T3R2</accession>
<feature type="compositionally biased region" description="Polar residues" evidence="1">
    <location>
        <begin position="240"/>
        <end position="259"/>
    </location>
</feature>
<comment type="caution">
    <text evidence="3">The sequence shown here is derived from an EMBL/GenBank/DDBJ whole genome shotgun (WGS) entry which is preliminary data.</text>
</comment>
<dbReference type="InterPro" id="IPR036570">
    <property type="entry name" value="HORMA_dom_sf"/>
</dbReference>
<evidence type="ECO:0000313" key="4">
    <source>
        <dbReference type="Proteomes" id="UP001432027"/>
    </source>
</evidence>
<dbReference type="InterPro" id="IPR003511">
    <property type="entry name" value="HORMA_dom"/>
</dbReference>
<sequence length="355" mass="40191">SAVMVMDSSSMLSKYLNEKEGNSLKFMQRMLYLVFSEVVYQRELLPREHFTEKHILGCTLHVPNMSTDRRQVSLHNHLKGAAAAVADKKLKQYHLMVHRDRNDPSAADEVFIMDVVYAEDDSEASMQMSCGDQPEVRVCYSGVEELQKQTRDVFRCLRKGLSSLEPITRNVSFSFYIMYRDGVDRSFHPTGYGQAARMYDLPETAEIGDMGMLHAKEHACLLKVKSTMLEDGFQLMQRNAATQRTEGESLSSGDPSQQGSDERMSSDKASSLGVFEYHSEWEDSEKGEQRSARDQRSIGVASAKTTRFEQSSSFLDKSLSEERSVRDQRSIGVASAKTTRFEQQSSILDKSMSEE</sequence>